<organism evidence="2 3">
    <name type="scientific">Paucimonas lemoignei</name>
    <name type="common">Pseudomonas lemoignei</name>
    <dbReference type="NCBI Taxonomy" id="29443"/>
    <lineage>
        <taxon>Bacteria</taxon>
        <taxon>Pseudomonadati</taxon>
        <taxon>Pseudomonadota</taxon>
        <taxon>Betaproteobacteria</taxon>
        <taxon>Burkholderiales</taxon>
        <taxon>Burkholderiaceae</taxon>
        <taxon>Paucimonas</taxon>
    </lineage>
</organism>
<accession>A0A4R3HR01</accession>
<evidence type="ECO:0000313" key="3">
    <source>
        <dbReference type="Proteomes" id="UP000295382"/>
    </source>
</evidence>
<feature type="compositionally biased region" description="Low complexity" evidence="1">
    <location>
        <begin position="174"/>
        <end position="200"/>
    </location>
</feature>
<feature type="compositionally biased region" description="Low complexity" evidence="1">
    <location>
        <begin position="157"/>
        <end position="166"/>
    </location>
</feature>
<evidence type="ECO:0008006" key="4">
    <source>
        <dbReference type="Google" id="ProtNLM"/>
    </source>
</evidence>
<feature type="compositionally biased region" description="Low complexity" evidence="1">
    <location>
        <begin position="208"/>
        <end position="236"/>
    </location>
</feature>
<dbReference type="OrthoDB" id="962262at2"/>
<evidence type="ECO:0000256" key="1">
    <source>
        <dbReference type="SAM" id="MobiDB-lite"/>
    </source>
</evidence>
<dbReference type="AlphaFoldDB" id="A0A4R3HR01"/>
<feature type="region of interest" description="Disordered" evidence="1">
    <location>
        <begin position="140"/>
        <end position="265"/>
    </location>
</feature>
<proteinExistence type="predicted"/>
<reference evidence="2 3" key="1">
    <citation type="submission" date="2019-03" db="EMBL/GenBank/DDBJ databases">
        <title>Genomic Encyclopedia of Type Strains, Phase IV (KMG-IV): sequencing the most valuable type-strain genomes for metagenomic binning, comparative biology and taxonomic classification.</title>
        <authorList>
            <person name="Goeker M."/>
        </authorList>
    </citation>
    <scope>NUCLEOTIDE SEQUENCE [LARGE SCALE GENOMIC DNA]</scope>
    <source>
        <strain evidence="2 3">DSM 7445</strain>
    </source>
</reference>
<comment type="caution">
    <text evidence="2">The sequence shown here is derived from an EMBL/GenBank/DDBJ whole genome shotgun (WGS) entry which is preliminary data.</text>
</comment>
<evidence type="ECO:0000313" key="2">
    <source>
        <dbReference type="EMBL" id="TCS33742.1"/>
    </source>
</evidence>
<protein>
    <recommendedName>
        <fullName evidence="4">DNA-binding protein</fullName>
    </recommendedName>
</protein>
<keyword evidence="3" id="KW-1185">Reference proteome</keyword>
<dbReference type="EMBL" id="SLZQ01000015">
    <property type="protein sequence ID" value="TCS33742.1"/>
    <property type="molecule type" value="Genomic_DNA"/>
</dbReference>
<sequence>MALVNLSDAAKLVRKARTTLLRDIENGRLTRTVLQDGDVRIDTAELLRFYGRLHSPAAAPKPREPRKDPADKNKIALLEERIRSLERVIALEAELRRVKDQVTSELRLRLADKDHMIKILESKILFLEYDKQALQSRAVPTLEPEQAVRPPARQPGTSAASAAKPAAVPPAAPAAPTATAPTAATASTTSTTPQSTSASPHPDHSGHAAASAPQTVTTQPAATTIHTYPTAARGATGAPGGVERRHTAKPGGWWRRLFGGKPDNF</sequence>
<dbReference type="Proteomes" id="UP000295382">
    <property type="component" value="Unassembled WGS sequence"/>
</dbReference>
<name>A0A4R3HR01_PAULE</name>
<gene>
    <name evidence="2" type="ORF">EDC30_11532</name>
</gene>